<evidence type="ECO:0000256" key="3">
    <source>
        <dbReference type="SAM" id="Phobius"/>
    </source>
</evidence>
<dbReference type="GO" id="GO:0052621">
    <property type="term" value="F:diguanylate cyclase activity"/>
    <property type="evidence" value="ECO:0007669"/>
    <property type="project" value="UniProtKB-EC"/>
</dbReference>
<dbReference type="Pfam" id="PF00990">
    <property type="entry name" value="GGDEF"/>
    <property type="match status" value="1"/>
</dbReference>
<feature type="transmembrane region" description="Helical" evidence="3">
    <location>
        <begin position="26"/>
        <end position="44"/>
    </location>
</feature>
<keyword evidence="6" id="KW-1185">Reference proteome</keyword>
<keyword evidence="3" id="KW-1133">Transmembrane helix</keyword>
<dbReference type="PANTHER" id="PTHR45138">
    <property type="entry name" value="REGULATORY COMPONENTS OF SENSORY TRANSDUCTION SYSTEM"/>
    <property type="match status" value="1"/>
</dbReference>
<dbReference type="PROSITE" id="PS50887">
    <property type="entry name" value="GGDEF"/>
    <property type="match status" value="1"/>
</dbReference>
<keyword evidence="5" id="KW-0808">Transferase</keyword>
<name>H8FWJ7_MAGML</name>
<organism evidence="5 6">
    <name type="scientific">Magnetospirillum molischianum DSM 120</name>
    <dbReference type="NCBI Taxonomy" id="1150626"/>
    <lineage>
        <taxon>Bacteria</taxon>
        <taxon>Pseudomonadati</taxon>
        <taxon>Pseudomonadota</taxon>
        <taxon>Alphaproteobacteria</taxon>
        <taxon>Rhodospirillales</taxon>
        <taxon>Rhodospirillaceae</taxon>
        <taxon>Magnetospirillum</taxon>
    </lineage>
</organism>
<dbReference type="EC" id="2.7.7.65" evidence="1"/>
<dbReference type="SMART" id="SM00267">
    <property type="entry name" value="GGDEF"/>
    <property type="match status" value="1"/>
</dbReference>
<feature type="domain" description="GGDEF" evidence="4">
    <location>
        <begin position="225"/>
        <end position="358"/>
    </location>
</feature>
<evidence type="ECO:0000313" key="6">
    <source>
        <dbReference type="Proteomes" id="UP000004169"/>
    </source>
</evidence>
<dbReference type="InterPro" id="IPR050469">
    <property type="entry name" value="Diguanylate_Cyclase"/>
</dbReference>
<evidence type="ECO:0000256" key="2">
    <source>
        <dbReference type="ARBA" id="ARBA00034247"/>
    </source>
</evidence>
<dbReference type="EMBL" id="CAHP01000037">
    <property type="protein sequence ID" value="CCG42735.1"/>
    <property type="molecule type" value="Genomic_DNA"/>
</dbReference>
<keyword evidence="5" id="KW-0548">Nucleotidyltransferase</keyword>
<dbReference type="NCBIfam" id="TIGR00254">
    <property type="entry name" value="GGDEF"/>
    <property type="match status" value="1"/>
</dbReference>
<dbReference type="RefSeq" id="WP_002730527.1">
    <property type="nucleotide sequence ID" value="NZ_CAHP01000037.1"/>
</dbReference>
<evidence type="ECO:0000313" key="5">
    <source>
        <dbReference type="EMBL" id="CCG42735.1"/>
    </source>
</evidence>
<proteinExistence type="predicted"/>
<protein>
    <recommendedName>
        <fullName evidence="1">diguanylate cyclase</fullName>
        <ecNumber evidence="1">2.7.7.65</ecNumber>
    </recommendedName>
</protein>
<dbReference type="InterPro" id="IPR000160">
    <property type="entry name" value="GGDEF_dom"/>
</dbReference>
<dbReference type="AlphaFoldDB" id="H8FWJ7"/>
<dbReference type="InterPro" id="IPR043128">
    <property type="entry name" value="Rev_trsase/Diguanyl_cyclase"/>
</dbReference>
<dbReference type="eggNOG" id="COG3706">
    <property type="taxonomic scope" value="Bacteria"/>
</dbReference>
<dbReference type="STRING" id="1150626.PHAMO_420017"/>
<feature type="transmembrane region" description="Helical" evidence="3">
    <location>
        <begin position="56"/>
        <end position="74"/>
    </location>
</feature>
<dbReference type="InterPro" id="IPR029787">
    <property type="entry name" value="Nucleotide_cyclase"/>
</dbReference>
<dbReference type="GO" id="GO:0005886">
    <property type="term" value="C:plasma membrane"/>
    <property type="evidence" value="ECO:0007669"/>
    <property type="project" value="TreeGrafter"/>
</dbReference>
<feature type="transmembrane region" description="Helical" evidence="3">
    <location>
        <begin position="129"/>
        <end position="147"/>
    </location>
</feature>
<dbReference type="GO" id="GO:0043709">
    <property type="term" value="P:cell adhesion involved in single-species biofilm formation"/>
    <property type="evidence" value="ECO:0007669"/>
    <property type="project" value="TreeGrafter"/>
</dbReference>
<gene>
    <name evidence="5" type="ORF">PHAMO_420017</name>
</gene>
<dbReference type="GO" id="GO:1902201">
    <property type="term" value="P:negative regulation of bacterial-type flagellum-dependent cell motility"/>
    <property type="evidence" value="ECO:0007669"/>
    <property type="project" value="TreeGrafter"/>
</dbReference>
<dbReference type="SUPFAM" id="SSF55073">
    <property type="entry name" value="Nucleotide cyclase"/>
    <property type="match status" value="1"/>
</dbReference>
<dbReference type="Proteomes" id="UP000004169">
    <property type="component" value="Unassembled WGS sequence"/>
</dbReference>
<feature type="transmembrane region" description="Helical" evidence="3">
    <location>
        <begin position="81"/>
        <end position="102"/>
    </location>
</feature>
<feature type="transmembrane region" description="Helical" evidence="3">
    <location>
        <begin position="153"/>
        <end position="174"/>
    </location>
</feature>
<dbReference type="PANTHER" id="PTHR45138:SF9">
    <property type="entry name" value="DIGUANYLATE CYCLASE DGCM-RELATED"/>
    <property type="match status" value="1"/>
</dbReference>
<keyword evidence="3" id="KW-0472">Membrane</keyword>
<comment type="caution">
    <text evidence="5">The sequence shown here is derived from an EMBL/GenBank/DDBJ whole genome shotgun (WGS) entry which is preliminary data.</text>
</comment>
<keyword evidence="3" id="KW-0812">Transmembrane</keyword>
<dbReference type="OrthoDB" id="9812260at2"/>
<sequence>MRPLDALFGQAAFGEGEEYRKFQYRFTLAILMFSAVVTAIFHLSVHHGLAQSDPTYLNVSRAFLAISVVFYIVLRGHPARLGLVAWTYAVLALGLHLTTFHLNSPDELRIVWVILNLAGVYLVLGPKAGIAVTVISVVAIVATNPLLPHPYSPSAVVTFVMAMIYLSAFFHSFTAKSISFHHAMVEANRRLAEMADHDPLTGLYNARAYYRLCDATRHQAQRTGSPVAMLFVDLDHFKKINDQHGHEAGDAVLRATAQCLRTSLRQSDLVGRIGGEEFSITLPDTPLDAARRLAEKLREDIEALMPDIGATRLKITASIGVAADRKFAASVADLQRQADEAMYVAKRQGRNRVTYIDDIPVTDPA</sequence>
<reference evidence="5 6" key="1">
    <citation type="journal article" date="2012" name="J. Bacteriol.">
        <title>Draft Genome Sequence of the Purple Photosynthetic Bacterium Phaeospirillum molischianum DSM120, a Particularly Versatile Bacterium.</title>
        <authorList>
            <person name="Duquesne K."/>
            <person name="Prima V."/>
            <person name="Ji B."/>
            <person name="Rouy Z."/>
            <person name="Medigue C."/>
            <person name="Talla E."/>
            <person name="Sturgis J.N."/>
        </authorList>
    </citation>
    <scope>NUCLEOTIDE SEQUENCE [LARGE SCALE GENOMIC DNA]</scope>
    <source>
        <strain evidence="6">DSM120</strain>
    </source>
</reference>
<comment type="catalytic activity">
    <reaction evidence="2">
        <text>2 GTP = 3',3'-c-di-GMP + 2 diphosphate</text>
        <dbReference type="Rhea" id="RHEA:24898"/>
        <dbReference type="ChEBI" id="CHEBI:33019"/>
        <dbReference type="ChEBI" id="CHEBI:37565"/>
        <dbReference type="ChEBI" id="CHEBI:58805"/>
        <dbReference type="EC" id="2.7.7.65"/>
    </reaction>
</comment>
<accession>H8FWJ7</accession>
<evidence type="ECO:0000259" key="4">
    <source>
        <dbReference type="PROSITE" id="PS50887"/>
    </source>
</evidence>
<dbReference type="FunFam" id="3.30.70.270:FF:000001">
    <property type="entry name" value="Diguanylate cyclase domain protein"/>
    <property type="match status" value="1"/>
</dbReference>
<dbReference type="CDD" id="cd01949">
    <property type="entry name" value="GGDEF"/>
    <property type="match status" value="1"/>
</dbReference>
<dbReference type="Gene3D" id="3.30.70.270">
    <property type="match status" value="1"/>
</dbReference>
<evidence type="ECO:0000256" key="1">
    <source>
        <dbReference type="ARBA" id="ARBA00012528"/>
    </source>
</evidence>